<keyword evidence="1" id="KW-0175">Coiled coil</keyword>
<name>X6MQG3_RETFI</name>
<dbReference type="EMBL" id="ASPP01018446">
    <property type="protein sequence ID" value="ETO16248.1"/>
    <property type="molecule type" value="Genomic_DNA"/>
</dbReference>
<protein>
    <submittedName>
        <fullName evidence="3">Uncharacterized protein</fullName>
    </submittedName>
</protein>
<dbReference type="Proteomes" id="UP000023152">
    <property type="component" value="Unassembled WGS sequence"/>
</dbReference>
<feature type="coiled-coil region" evidence="1">
    <location>
        <begin position="173"/>
        <end position="200"/>
    </location>
</feature>
<evidence type="ECO:0000256" key="2">
    <source>
        <dbReference type="SAM" id="MobiDB-lite"/>
    </source>
</evidence>
<evidence type="ECO:0000313" key="3">
    <source>
        <dbReference type="EMBL" id="ETO16248.1"/>
    </source>
</evidence>
<dbReference type="AlphaFoldDB" id="X6MQG3"/>
<sequence>MDIKKGKTADSINEHTKIIPPPQNKNWQKEDIGDNVGKFFGKINWLSLFVVLYLTTSCCDNNTHTAIKINKTKQNNPMKQAGNIDRSKINFNPLHNPLILSYFDPGYRTLGLFFWETCKPITSDYVKSKKNSNVNNHNKANANANVNVNTNANVNINANADINTNPSKSEFDALSLQHQLQEKDKQIANLRELVEQLKGLHIVFFLFPG</sequence>
<reference evidence="3 4" key="1">
    <citation type="journal article" date="2013" name="Curr. Biol.">
        <title>The Genome of the Foraminiferan Reticulomyxa filosa.</title>
        <authorList>
            <person name="Glockner G."/>
            <person name="Hulsmann N."/>
            <person name="Schleicher M."/>
            <person name="Noegel A.A."/>
            <person name="Eichinger L."/>
            <person name="Gallinger C."/>
            <person name="Pawlowski J."/>
            <person name="Sierra R."/>
            <person name="Euteneuer U."/>
            <person name="Pillet L."/>
            <person name="Moustafa A."/>
            <person name="Platzer M."/>
            <person name="Groth M."/>
            <person name="Szafranski K."/>
            <person name="Schliwa M."/>
        </authorList>
    </citation>
    <scope>NUCLEOTIDE SEQUENCE [LARGE SCALE GENOMIC DNA]</scope>
</reference>
<evidence type="ECO:0000256" key="1">
    <source>
        <dbReference type="SAM" id="Coils"/>
    </source>
</evidence>
<keyword evidence="4" id="KW-1185">Reference proteome</keyword>
<organism evidence="3 4">
    <name type="scientific">Reticulomyxa filosa</name>
    <dbReference type="NCBI Taxonomy" id="46433"/>
    <lineage>
        <taxon>Eukaryota</taxon>
        <taxon>Sar</taxon>
        <taxon>Rhizaria</taxon>
        <taxon>Retaria</taxon>
        <taxon>Foraminifera</taxon>
        <taxon>Monothalamids</taxon>
        <taxon>Reticulomyxidae</taxon>
        <taxon>Reticulomyxa</taxon>
    </lineage>
</organism>
<evidence type="ECO:0000313" key="4">
    <source>
        <dbReference type="Proteomes" id="UP000023152"/>
    </source>
</evidence>
<gene>
    <name evidence="3" type="ORF">RFI_21105</name>
</gene>
<proteinExistence type="predicted"/>
<feature type="region of interest" description="Disordered" evidence="2">
    <location>
        <begin position="1"/>
        <end position="24"/>
    </location>
</feature>
<feature type="compositionally biased region" description="Basic and acidic residues" evidence="2">
    <location>
        <begin position="1"/>
        <end position="17"/>
    </location>
</feature>
<accession>X6MQG3</accession>
<comment type="caution">
    <text evidence="3">The sequence shown here is derived from an EMBL/GenBank/DDBJ whole genome shotgun (WGS) entry which is preliminary data.</text>
</comment>